<feature type="transmembrane region" description="Helical" evidence="7">
    <location>
        <begin position="58"/>
        <end position="78"/>
    </location>
</feature>
<dbReference type="Proteomes" id="UP000239735">
    <property type="component" value="Unassembled WGS sequence"/>
</dbReference>
<evidence type="ECO:0000313" key="8">
    <source>
        <dbReference type="EMBL" id="SPE17977.1"/>
    </source>
</evidence>
<dbReference type="PANTHER" id="PTHR11706">
    <property type="entry name" value="SOLUTE CARRIER PROTEIN FAMILY 11 MEMBER"/>
    <property type="match status" value="1"/>
</dbReference>
<keyword evidence="5 7" id="KW-1133">Transmembrane helix</keyword>
<evidence type="ECO:0000256" key="5">
    <source>
        <dbReference type="ARBA" id="ARBA00022989"/>
    </source>
</evidence>
<accession>A0A2N9L3S3</accession>
<keyword evidence="2" id="KW-0813">Transport</keyword>
<evidence type="ECO:0000256" key="6">
    <source>
        <dbReference type="ARBA" id="ARBA00023136"/>
    </source>
</evidence>
<proteinExistence type="predicted"/>
<dbReference type="GO" id="GO:0034755">
    <property type="term" value="P:iron ion transmembrane transport"/>
    <property type="evidence" value="ECO:0007669"/>
    <property type="project" value="TreeGrafter"/>
</dbReference>
<feature type="transmembrane region" description="Helical" evidence="7">
    <location>
        <begin position="137"/>
        <end position="155"/>
    </location>
</feature>
<evidence type="ECO:0000256" key="4">
    <source>
        <dbReference type="ARBA" id="ARBA00022847"/>
    </source>
</evidence>
<feature type="transmembrane region" description="Helical" evidence="7">
    <location>
        <begin position="200"/>
        <end position="220"/>
    </location>
</feature>
<keyword evidence="3 7" id="KW-0812">Transmembrane</keyword>
<dbReference type="InterPro" id="IPR001046">
    <property type="entry name" value="NRAMP_fam"/>
</dbReference>
<evidence type="ECO:0000256" key="7">
    <source>
        <dbReference type="SAM" id="Phobius"/>
    </source>
</evidence>
<feature type="transmembrane region" description="Helical" evidence="7">
    <location>
        <begin position="411"/>
        <end position="434"/>
    </location>
</feature>
<sequence>MPPRPTEELKTPTSTSRRTVRLSEFLKDLGPGLITGAADDDPSGISTYSVAGASYGYATLWTALLSFPLMAAIQLMCARLGMVTGRGLASVIRKRYSRWVLWLACALVIVANVFNIGADLGGMADAMQMISGVRAYFWTPFFAALILGLLFWTSYRTMARIFKWLTMVLFAYVVAAFMSHPNWSDVFRQTFIPHVEWSRGYLSVLVGILGTTISPYLFFWQAAQEVEEDRDHGKTTVAQRQGATNKELRVTKRDVITGMLLSNLVMYFLILTTGATLNAHGQKNIETAKQAAEALRPLAGQGAYWLFTLGIIGTGMLAVPVLAGSCAYAIAEGGKWKDASLNLQPRLAAKFYAVIAVSILVGLAFDFAGINAVKMLFWSAILNGLLAPPLVIMIVLLTSDHKVMGNRVNSPGMNVLGWTCAVVMSTAAIALVGFSR</sequence>
<dbReference type="AlphaFoldDB" id="A0A2N9L3S3"/>
<name>A0A2N9L3S3_9BACT</name>
<feature type="transmembrane region" description="Helical" evidence="7">
    <location>
        <begin position="376"/>
        <end position="399"/>
    </location>
</feature>
<feature type="transmembrane region" description="Helical" evidence="7">
    <location>
        <begin position="351"/>
        <end position="370"/>
    </location>
</feature>
<protein>
    <submittedName>
        <fullName evidence="8">Natural resistance-associated macrophage protein</fullName>
    </submittedName>
</protein>
<dbReference type="Pfam" id="PF01566">
    <property type="entry name" value="Nramp"/>
    <property type="match status" value="1"/>
</dbReference>
<comment type="subcellular location">
    <subcellularLocation>
        <location evidence="1">Membrane</location>
        <topology evidence="1">Multi-pass membrane protein</topology>
    </subcellularLocation>
</comment>
<dbReference type="GO" id="GO:0015086">
    <property type="term" value="F:cadmium ion transmembrane transporter activity"/>
    <property type="evidence" value="ECO:0007669"/>
    <property type="project" value="TreeGrafter"/>
</dbReference>
<evidence type="ECO:0000256" key="3">
    <source>
        <dbReference type="ARBA" id="ARBA00022692"/>
    </source>
</evidence>
<keyword evidence="4" id="KW-0769">Symport</keyword>
<dbReference type="GO" id="GO:0015293">
    <property type="term" value="F:symporter activity"/>
    <property type="evidence" value="ECO:0007669"/>
    <property type="project" value="UniProtKB-KW"/>
</dbReference>
<feature type="transmembrane region" description="Helical" evidence="7">
    <location>
        <begin position="304"/>
        <end position="330"/>
    </location>
</feature>
<dbReference type="EMBL" id="OKRB01000024">
    <property type="protein sequence ID" value="SPE17977.1"/>
    <property type="molecule type" value="Genomic_DNA"/>
</dbReference>
<evidence type="ECO:0000313" key="9">
    <source>
        <dbReference type="Proteomes" id="UP000239735"/>
    </source>
</evidence>
<reference evidence="9" key="1">
    <citation type="submission" date="2018-02" db="EMBL/GenBank/DDBJ databases">
        <authorList>
            <person name="Hausmann B."/>
        </authorList>
    </citation>
    <scope>NUCLEOTIDE SEQUENCE [LARGE SCALE GENOMIC DNA]</scope>
    <source>
        <strain evidence="9">Peat soil MAG SbA5</strain>
    </source>
</reference>
<feature type="transmembrane region" description="Helical" evidence="7">
    <location>
        <begin position="255"/>
        <end position="277"/>
    </location>
</feature>
<gene>
    <name evidence="8" type="ORF">SBA5_120053</name>
</gene>
<keyword evidence="6 7" id="KW-0472">Membrane</keyword>
<dbReference type="GO" id="GO:0005384">
    <property type="term" value="F:manganese ion transmembrane transporter activity"/>
    <property type="evidence" value="ECO:0007669"/>
    <property type="project" value="TreeGrafter"/>
</dbReference>
<feature type="transmembrane region" description="Helical" evidence="7">
    <location>
        <begin position="162"/>
        <end position="180"/>
    </location>
</feature>
<dbReference type="GO" id="GO:0005886">
    <property type="term" value="C:plasma membrane"/>
    <property type="evidence" value="ECO:0007669"/>
    <property type="project" value="TreeGrafter"/>
</dbReference>
<dbReference type="PANTHER" id="PTHR11706:SF33">
    <property type="entry name" value="NATURAL RESISTANCE-ASSOCIATED MACROPHAGE PROTEIN 2"/>
    <property type="match status" value="1"/>
</dbReference>
<organism evidence="8 9">
    <name type="scientific">Candidatus Sulfuritelmatomonas gaucii</name>
    <dbReference type="NCBI Taxonomy" id="2043161"/>
    <lineage>
        <taxon>Bacteria</taxon>
        <taxon>Pseudomonadati</taxon>
        <taxon>Acidobacteriota</taxon>
        <taxon>Terriglobia</taxon>
        <taxon>Terriglobales</taxon>
        <taxon>Acidobacteriaceae</taxon>
        <taxon>Candidatus Sulfuritelmatomonas</taxon>
    </lineage>
</organism>
<evidence type="ECO:0000256" key="1">
    <source>
        <dbReference type="ARBA" id="ARBA00004141"/>
    </source>
</evidence>
<evidence type="ECO:0000256" key="2">
    <source>
        <dbReference type="ARBA" id="ARBA00022448"/>
    </source>
</evidence>
<feature type="transmembrane region" description="Helical" evidence="7">
    <location>
        <begin position="99"/>
        <end position="117"/>
    </location>
</feature>
<dbReference type="NCBIfam" id="NF037982">
    <property type="entry name" value="Nramp_1"/>
    <property type="match status" value="1"/>
</dbReference>